<feature type="transmembrane region" description="Helical" evidence="8">
    <location>
        <begin position="187"/>
        <end position="207"/>
    </location>
</feature>
<protein>
    <recommendedName>
        <fullName evidence="9">Major facilitator superfamily (MFS) profile domain-containing protein</fullName>
    </recommendedName>
</protein>
<comment type="caution">
    <text evidence="10">The sequence shown here is derived from an EMBL/GenBank/DDBJ whole genome shotgun (WGS) entry which is preliminary data.</text>
</comment>
<keyword evidence="6 8" id="KW-0472">Membrane</keyword>
<dbReference type="PROSITE" id="PS50850">
    <property type="entry name" value="MFS"/>
    <property type="match status" value="1"/>
</dbReference>
<dbReference type="OrthoDB" id="10021397at2759"/>
<feature type="compositionally biased region" description="Basic and acidic residues" evidence="7">
    <location>
        <begin position="646"/>
        <end position="655"/>
    </location>
</feature>
<keyword evidence="5 8" id="KW-1133">Transmembrane helix</keyword>
<dbReference type="InterPro" id="IPR036259">
    <property type="entry name" value="MFS_trans_sf"/>
</dbReference>
<sequence>MAIGGAKMTRQQSAAEKALYDQTDLLPKKKLVIVFATLALTLLITFIDQNGISVTLPTIARDLDAQNTISWAGTASLIANTTFQMLYGRLSDIFGRKRVYLAAVGCLALADLLCGLSRSGPMLYVFRGVAGIGGGGVTNLSMIIVSDVVSLEQRGFYQGIIGACVGLGNLAGPFLAAGLTARTTWRAFFYLLAPLGVVVGCVAAYMLPSNPPQGGLRENARKIDYWGLLSASAAVILVLIPVSGGGSYFRWDSPMVISMLVIGALLFVFFIVVELRIAQLPMMPMQIFKSHVITVLMVQSFLLGAVYQISLYYLPLFLQNARGYTIIESAAFVSAMVLVQSSCSILSGQYLSRIKRYGEVIWCGFACWTLGAGLMLLNTRTTSVAAIVVPLMLVGAGLGMTLQPTLVALQAHTTKARRAVIISVRNFFRATGGAVGLAVAAAVLQAALRAHLPAEYAYLANNAFYLPTSFASTAAREAVLDAYMAASHAVFLLQVPLIGLCSLMCIFVKDKGLEPTDVREAKKKAAQEGATGSDGHGGVVPVPVAARDGGAHADLEANEVDLDETPPSGEDSNQAAGHDRPGNEKRSLHDVPKGETSKADAAVLVCPGASAVLQLDPAPRKDERQPPQNQAQPAHRRHGPQSLEPLRVEHQRVDAAAEQGHARREKRRGHRVAPRRQHRHRVRQLVVRRRRPRRQLGRVADAVLEPVRAKRAKRDSRGAVQGANTPEEHAGHGQVAEVLLLLALLGCGRREGPPGAGSECTEMRSGVSSSLVLTL</sequence>
<feature type="transmembrane region" description="Helical" evidence="8">
    <location>
        <begin position="228"/>
        <end position="249"/>
    </location>
</feature>
<dbReference type="Proteomes" id="UP000031575">
    <property type="component" value="Unassembled WGS sequence"/>
</dbReference>
<feature type="region of interest" description="Disordered" evidence="7">
    <location>
        <begin position="709"/>
        <end position="731"/>
    </location>
</feature>
<feature type="transmembrane region" description="Helical" evidence="8">
    <location>
        <begin position="68"/>
        <end position="87"/>
    </location>
</feature>
<dbReference type="Pfam" id="PF07690">
    <property type="entry name" value="MFS_1"/>
    <property type="match status" value="1"/>
</dbReference>
<dbReference type="RefSeq" id="XP_040617983.1">
    <property type="nucleotide sequence ID" value="XM_040758503.1"/>
</dbReference>
<feature type="transmembrane region" description="Helical" evidence="8">
    <location>
        <begin position="293"/>
        <end position="314"/>
    </location>
</feature>
<evidence type="ECO:0000256" key="5">
    <source>
        <dbReference type="ARBA" id="ARBA00022989"/>
    </source>
</evidence>
<evidence type="ECO:0000256" key="3">
    <source>
        <dbReference type="ARBA" id="ARBA00022448"/>
    </source>
</evidence>
<reference evidence="10 11" key="1">
    <citation type="journal article" date="2014" name="BMC Genomics">
        <title>Comparative genomics of the major fungal agents of human and animal Sporotrichosis: Sporothrix schenckii and Sporothrix brasiliensis.</title>
        <authorList>
            <person name="Teixeira M.M."/>
            <person name="de Almeida L.G."/>
            <person name="Kubitschek-Barreira P."/>
            <person name="Alves F.L."/>
            <person name="Kioshima E.S."/>
            <person name="Abadio A.K."/>
            <person name="Fernandes L."/>
            <person name="Derengowski L.S."/>
            <person name="Ferreira K.S."/>
            <person name="Souza R.C."/>
            <person name="Ruiz J.C."/>
            <person name="de Andrade N.C."/>
            <person name="Paes H.C."/>
            <person name="Nicola A.M."/>
            <person name="Albuquerque P."/>
            <person name="Gerber A.L."/>
            <person name="Martins V.P."/>
            <person name="Peconick L.D."/>
            <person name="Neto A.V."/>
            <person name="Chaucanez C.B."/>
            <person name="Silva P.A."/>
            <person name="Cunha O.L."/>
            <person name="de Oliveira F.F."/>
            <person name="dos Santos T.C."/>
            <person name="Barros A.L."/>
            <person name="Soares M.A."/>
            <person name="de Oliveira L.M."/>
            <person name="Marini M.M."/>
            <person name="Villalobos-Duno H."/>
            <person name="Cunha M.M."/>
            <person name="de Hoog S."/>
            <person name="da Silveira J.F."/>
            <person name="Henrissat B."/>
            <person name="Nino-Vega G.A."/>
            <person name="Cisalpino P.S."/>
            <person name="Mora-Montes H.M."/>
            <person name="Almeida S.R."/>
            <person name="Stajich J.E."/>
            <person name="Lopes-Bezerra L.M."/>
            <person name="Vasconcelos A.T."/>
            <person name="Felipe M.S."/>
        </authorList>
    </citation>
    <scope>NUCLEOTIDE SEQUENCE [LARGE SCALE GENOMIC DNA]</scope>
    <source>
        <strain evidence="10 11">5110</strain>
    </source>
</reference>
<evidence type="ECO:0000256" key="4">
    <source>
        <dbReference type="ARBA" id="ARBA00022692"/>
    </source>
</evidence>
<dbReference type="EMBL" id="AWTV01000008">
    <property type="protein sequence ID" value="KIH89973.1"/>
    <property type="molecule type" value="Genomic_DNA"/>
</dbReference>
<dbReference type="GO" id="GO:0046943">
    <property type="term" value="F:carboxylic acid transmembrane transporter activity"/>
    <property type="evidence" value="ECO:0007669"/>
    <property type="project" value="UniProtKB-ARBA"/>
</dbReference>
<feature type="transmembrane region" description="Helical" evidence="8">
    <location>
        <begin position="383"/>
        <end position="406"/>
    </location>
</feature>
<dbReference type="VEuPathDB" id="FungiDB:SPBR_00183"/>
<keyword evidence="3" id="KW-0813">Transport</keyword>
<gene>
    <name evidence="10" type="ORF">SPBR_00183</name>
</gene>
<dbReference type="GO" id="GO:0005886">
    <property type="term" value="C:plasma membrane"/>
    <property type="evidence" value="ECO:0007669"/>
    <property type="project" value="TreeGrafter"/>
</dbReference>
<feature type="transmembrane region" description="Helical" evidence="8">
    <location>
        <begin position="157"/>
        <end position="181"/>
    </location>
</feature>
<feature type="transmembrane region" description="Helical" evidence="8">
    <location>
        <begin position="360"/>
        <end position="377"/>
    </location>
</feature>
<feature type="transmembrane region" description="Helical" evidence="8">
    <location>
        <begin position="124"/>
        <end position="145"/>
    </location>
</feature>
<organism evidence="10 11">
    <name type="scientific">Sporothrix brasiliensis 5110</name>
    <dbReference type="NCBI Taxonomy" id="1398154"/>
    <lineage>
        <taxon>Eukaryota</taxon>
        <taxon>Fungi</taxon>
        <taxon>Dikarya</taxon>
        <taxon>Ascomycota</taxon>
        <taxon>Pezizomycotina</taxon>
        <taxon>Sordariomycetes</taxon>
        <taxon>Sordariomycetidae</taxon>
        <taxon>Ophiostomatales</taxon>
        <taxon>Ophiostomataceae</taxon>
        <taxon>Sporothrix</taxon>
    </lineage>
</organism>
<feature type="transmembrane region" description="Helical" evidence="8">
    <location>
        <begin position="427"/>
        <end position="448"/>
    </location>
</feature>
<feature type="region of interest" description="Disordered" evidence="7">
    <location>
        <begin position="561"/>
        <end position="600"/>
    </location>
</feature>
<proteinExistence type="inferred from homology"/>
<dbReference type="SUPFAM" id="SSF103473">
    <property type="entry name" value="MFS general substrate transporter"/>
    <property type="match status" value="1"/>
</dbReference>
<dbReference type="InterPro" id="IPR011701">
    <property type="entry name" value="MFS"/>
</dbReference>
<evidence type="ECO:0000256" key="8">
    <source>
        <dbReference type="SAM" id="Phobius"/>
    </source>
</evidence>
<dbReference type="GeneID" id="63673424"/>
<dbReference type="PANTHER" id="PTHR23501:SF78">
    <property type="entry name" value="MAJOR FACILITATOR SUPERFAMILY (MFS) PROFILE DOMAIN-CONTAINING PROTEIN-RELATED"/>
    <property type="match status" value="1"/>
</dbReference>
<accession>A0A0C2FFS5</accession>
<dbReference type="AlphaFoldDB" id="A0A0C2FFS5"/>
<evidence type="ECO:0000313" key="10">
    <source>
        <dbReference type="EMBL" id="KIH89973.1"/>
    </source>
</evidence>
<feature type="domain" description="Major facilitator superfamily (MFS) profile" evidence="9">
    <location>
        <begin position="34"/>
        <end position="513"/>
    </location>
</feature>
<feature type="transmembrane region" description="Helical" evidence="8">
    <location>
        <begin position="31"/>
        <end position="48"/>
    </location>
</feature>
<evidence type="ECO:0000256" key="1">
    <source>
        <dbReference type="ARBA" id="ARBA00004127"/>
    </source>
</evidence>
<feature type="compositionally biased region" description="Basic residues" evidence="7">
    <location>
        <begin position="663"/>
        <end position="680"/>
    </location>
</feature>
<comment type="subcellular location">
    <subcellularLocation>
        <location evidence="1">Endomembrane system</location>
        <topology evidence="1">Multi-pass membrane protein</topology>
    </subcellularLocation>
</comment>
<feature type="region of interest" description="Disordered" evidence="7">
    <location>
        <begin position="616"/>
        <end position="680"/>
    </location>
</feature>
<dbReference type="FunFam" id="1.20.1250.20:FF:000436">
    <property type="entry name" value="MFS transporter, putative"/>
    <property type="match status" value="1"/>
</dbReference>
<feature type="compositionally biased region" description="Basic and acidic residues" evidence="7">
    <location>
        <begin position="577"/>
        <end position="598"/>
    </location>
</feature>
<dbReference type="FunFam" id="1.20.1720.10:FF:000013">
    <property type="entry name" value="Related to multidrug resistance proteins"/>
    <property type="match status" value="1"/>
</dbReference>
<dbReference type="InterPro" id="IPR020846">
    <property type="entry name" value="MFS_dom"/>
</dbReference>
<dbReference type="GO" id="GO:0012505">
    <property type="term" value="C:endomembrane system"/>
    <property type="evidence" value="ECO:0007669"/>
    <property type="project" value="UniProtKB-SubCell"/>
</dbReference>
<dbReference type="PANTHER" id="PTHR23501">
    <property type="entry name" value="MAJOR FACILITATOR SUPERFAMILY"/>
    <property type="match status" value="1"/>
</dbReference>
<feature type="transmembrane region" description="Helical" evidence="8">
    <location>
        <begin position="255"/>
        <end position="273"/>
    </location>
</feature>
<dbReference type="HOGENOM" id="CLU_000960_22_3_1"/>
<keyword evidence="11" id="KW-1185">Reference proteome</keyword>
<dbReference type="Gene3D" id="1.20.1720.10">
    <property type="entry name" value="Multidrug resistance protein D"/>
    <property type="match status" value="1"/>
</dbReference>
<evidence type="ECO:0000256" key="6">
    <source>
        <dbReference type="ARBA" id="ARBA00023136"/>
    </source>
</evidence>
<evidence type="ECO:0000313" key="11">
    <source>
        <dbReference type="Proteomes" id="UP000031575"/>
    </source>
</evidence>
<name>A0A0C2FFS5_9PEZI</name>
<feature type="region of interest" description="Disordered" evidence="7">
    <location>
        <begin position="519"/>
        <end position="545"/>
    </location>
</feature>
<evidence type="ECO:0000259" key="9">
    <source>
        <dbReference type="PROSITE" id="PS50850"/>
    </source>
</evidence>
<evidence type="ECO:0000256" key="7">
    <source>
        <dbReference type="SAM" id="MobiDB-lite"/>
    </source>
</evidence>
<keyword evidence="4 8" id="KW-0812">Transmembrane</keyword>
<evidence type="ECO:0000256" key="2">
    <source>
        <dbReference type="ARBA" id="ARBA00008335"/>
    </source>
</evidence>
<dbReference type="Gene3D" id="1.20.1250.20">
    <property type="entry name" value="MFS general substrate transporter like domains"/>
    <property type="match status" value="1"/>
</dbReference>
<comment type="similarity">
    <text evidence="2">Belongs to the major facilitator superfamily.</text>
</comment>